<name>A0A0F9BBJ4_9ZZZZ</name>
<protein>
    <submittedName>
        <fullName evidence="3">Uncharacterized protein</fullName>
    </submittedName>
</protein>
<reference evidence="3" key="1">
    <citation type="journal article" date="2015" name="Nature">
        <title>Complex archaea that bridge the gap between prokaryotes and eukaryotes.</title>
        <authorList>
            <person name="Spang A."/>
            <person name="Saw J.H."/>
            <person name="Jorgensen S.L."/>
            <person name="Zaremba-Niedzwiedzka K."/>
            <person name="Martijn J."/>
            <person name="Lind A.E."/>
            <person name="van Eijk R."/>
            <person name="Schleper C."/>
            <person name="Guy L."/>
            <person name="Ettema T.J."/>
        </authorList>
    </citation>
    <scope>NUCLEOTIDE SEQUENCE</scope>
</reference>
<keyword evidence="1" id="KW-0812">Transmembrane</keyword>
<sequence>MDKIKNCCYVFGAVLFFSVTGLCLFLDAEEWNYKHVRATDKVIIVSSDWHRQALENSRHGRVRENQKMLIDLLSKKGVEVAKDEVCRLDLKTCKITIGKFKEESK</sequence>
<proteinExistence type="predicted"/>
<gene>
    <name evidence="3" type="ORF">LCGC14_2467100</name>
    <name evidence="2" type="ORF">LCGC14_2581460</name>
</gene>
<evidence type="ECO:0000313" key="3">
    <source>
        <dbReference type="EMBL" id="KKL19274.1"/>
    </source>
</evidence>
<feature type="transmembrane region" description="Helical" evidence="1">
    <location>
        <begin position="7"/>
        <end position="28"/>
    </location>
</feature>
<organism evidence="3">
    <name type="scientific">marine sediment metagenome</name>
    <dbReference type="NCBI Taxonomy" id="412755"/>
    <lineage>
        <taxon>unclassified sequences</taxon>
        <taxon>metagenomes</taxon>
        <taxon>ecological metagenomes</taxon>
    </lineage>
</organism>
<keyword evidence="1" id="KW-1133">Transmembrane helix</keyword>
<comment type="caution">
    <text evidence="3">The sequence shown here is derived from an EMBL/GenBank/DDBJ whole genome shotgun (WGS) entry which is preliminary data.</text>
</comment>
<accession>A0A0F9BBJ4</accession>
<dbReference type="EMBL" id="LAZR01038546">
    <property type="protein sequence ID" value="KKL19274.1"/>
    <property type="molecule type" value="Genomic_DNA"/>
</dbReference>
<evidence type="ECO:0000313" key="2">
    <source>
        <dbReference type="EMBL" id="KKL07891.1"/>
    </source>
</evidence>
<dbReference type="AlphaFoldDB" id="A0A0F9BBJ4"/>
<evidence type="ECO:0000256" key="1">
    <source>
        <dbReference type="SAM" id="Phobius"/>
    </source>
</evidence>
<dbReference type="EMBL" id="LAZR01043106">
    <property type="protein sequence ID" value="KKL07891.1"/>
    <property type="molecule type" value="Genomic_DNA"/>
</dbReference>
<keyword evidence="1" id="KW-0472">Membrane</keyword>